<dbReference type="GO" id="GO:0000049">
    <property type="term" value="F:tRNA binding"/>
    <property type="evidence" value="ECO:0007669"/>
    <property type="project" value="TreeGrafter"/>
</dbReference>
<dbReference type="InterPro" id="IPR043519">
    <property type="entry name" value="NT_sf"/>
</dbReference>
<comment type="cofactor">
    <cofactor evidence="1">
        <name>Mg(2+)</name>
        <dbReference type="ChEBI" id="CHEBI:18420"/>
    </cofactor>
</comment>
<organism evidence="11 12">
    <name type="scientific">Candidatus Shapirobacteria bacterium CG10_big_fil_rev_8_21_14_0_10_38_14</name>
    <dbReference type="NCBI Taxonomy" id="1974483"/>
    <lineage>
        <taxon>Bacteria</taxon>
        <taxon>Candidatus Shapironibacteriota</taxon>
    </lineage>
</organism>
<dbReference type="Pfam" id="PF01743">
    <property type="entry name" value="PolyA_pol"/>
    <property type="match status" value="1"/>
</dbReference>
<comment type="caution">
    <text evidence="11">The sequence shown here is derived from an EMBL/GenBank/DDBJ whole genome shotgun (WGS) entry which is preliminary data.</text>
</comment>
<dbReference type="InterPro" id="IPR050264">
    <property type="entry name" value="Bact_CCA-adding_enz_type3_sf"/>
</dbReference>
<evidence type="ECO:0000256" key="6">
    <source>
        <dbReference type="ARBA" id="ARBA00022741"/>
    </source>
</evidence>
<dbReference type="GO" id="GO:0008033">
    <property type="term" value="P:tRNA processing"/>
    <property type="evidence" value="ECO:0007669"/>
    <property type="project" value="UniProtKB-KW"/>
</dbReference>
<evidence type="ECO:0000313" key="12">
    <source>
        <dbReference type="Proteomes" id="UP000229500"/>
    </source>
</evidence>
<accession>A0A2M8L650</accession>
<dbReference type="InterPro" id="IPR032828">
    <property type="entry name" value="PolyA_RNA-bd"/>
</dbReference>
<keyword evidence="7" id="KW-0460">Magnesium</keyword>
<evidence type="ECO:0008006" key="13">
    <source>
        <dbReference type="Google" id="ProtNLM"/>
    </source>
</evidence>
<dbReference type="SUPFAM" id="SSF81891">
    <property type="entry name" value="Poly A polymerase C-terminal region-like"/>
    <property type="match status" value="1"/>
</dbReference>
<gene>
    <name evidence="11" type="ORF">COU96_00430</name>
</gene>
<dbReference type="PANTHER" id="PTHR46173:SF1">
    <property type="entry name" value="CCA TRNA NUCLEOTIDYLTRANSFERASE 1, MITOCHONDRIAL"/>
    <property type="match status" value="1"/>
</dbReference>
<dbReference type="Gene3D" id="3.30.460.10">
    <property type="entry name" value="Beta Polymerase, domain 2"/>
    <property type="match status" value="1"/>
</dbReference>
<evidence type="ECO:0000256" key="8">
    <source>
        <dbReference type="RuleBase" id="RU003953"/>
    </source>
</evidence>
<dbReference type="GO" id="GO:0016779">
    <property type="term" value="F:nucleotidyltransferase activity"/>
    <property type="evidence" value="ECO:0007669"/>
    <property type="project" value="UniProtKB-KW"/>
</dbReference>
<proteinExistence type="inferred from homology"/>
<dbReference type="GO" id="GO:0046872">
    <property type="term" value="F:metal ion binding"/>
    <property type="evidence" value="ECO:0007669"/>
    <property type="project" value="UniProtKB-KW"/>
</dbReference>
<evidence type="ECO:0000256" key="1">
    <source>
        <dbReference type="ARBA" id="ARBA00001946"/>
    </source>
</evidence>
<dbReference type="Gene3D" id="1.10.3090.10">
    <property type="entry name" value="cca-adding enzyme, domain 2"/>
    <property type="match status" value="1"/>
</dbReference>
<dbReference type="EMBL" id="PFEL01000019">
    <property type="protein sequence ID" value="PJE69309.1"/>
    <property type="molecule type" value="Genomic_DNA"/>
</dbReference>
<evidence type="ECO:0000313" key="11">
    <source>
        <dbReference type="EMBL" id="PJE69309.1"/>
    </source>
</evidence>
<evidence type="ECO:0000256" key="3">
    <source>
        <dbReference type="ARBA" id="ARBA00022694"/>
    </source>
</evidence>
<keyword evidence="3" id="KW-0819">tRNA processing</keyword>
<sequence>MKIELPAFVKKILTTFKKAGYEIYIVGGVVRDSIINDGSLPVDWRVDWDFTTNAEPKTILGLFSDAFYDNQFGTVGLVNPKEEKKKTYYGKPPIYEITTFRKEVGYADKRHPDKVVWGKTLEEDLIRRDFTINAIALKPTAKLSFKLIDPHGGQKDIKKRLIRAVGNPQKRFQEDALRMMRAIRIATQLGFNIEEKTFQAIKKNVNLIDYVSQERIRDELLKLLAYQHAADGYMILRNSGLAQKILPEVEKGFGIEQKSPGRHHI</sequence>
<dbReference type="Pfam" id="PF12627">
    <property type="entry name" value="PolyA_pol_RNAbd"/>
    <property type="match status" value="1"/>
</dbReference>
<dbReference type="InterPro" id="IPR002646">
    <property type="entry name" value="PolA_pol_head_dom"/>
</dbReference>
<reference evidence="12" key="1">
    <citation type="submission" date="2017-09" db="EMBL/GenBank/DDBJ databases">
        <title>Depth-based differentiation of microbial function through sediment-hosted aquifers and enrichment of novel symbionts in the deep terrestrial subsurface.</title>
        <authorList>
            <person name="Probst A.J."/>
            <person name="Ladd B."/>
            <person name="Jarett J.K."/>
            <person name="Geller-Mcgrath D.E."/>
            <person name="Sieber C.M.K."/>
            <person name="Emerson J.B."/>
            <person name="Anantharaman K."/>
            <person name="Thomas B.C."/>
            <person name="Malmstrom R."/>
            <person name="Stieglmeier M."/>
            <person name="Klingl A."/>
            <person name="Woyke T."/>
            <person name="Ryan C.M."/>
            <person name="Banfield J.F."/>
        </authorList>
    </citation>
    <scope>NUCLEOTIDE SEQUENCE [LARGE SCALE GENOMIC DNA]</scope>
</reference>
<evidence type="ECO:0000256" key="7">
    <source>
        <dbReference type="ARBA" id="ARBA00022842"/>
    </source>
</evidence>
<keyword evidence="4" id="KW-0548">Nucleotidyltransferase</keyword>
<keyword evidence="5" id="KW-0479">Metal-binding</keyword>
<dbReference type="PANTHER" id="PTHR46173">
    <property type="entry name" value="CCA TRNA NUCLEOTIDYLTRANSFERASE 1, MITOCHONDRIAL"/>
    <property type="match status" value="1"/>
</dbReference>
<dbReference type="Proteomes" id="UP000229500">
    <property type="component" value="Unassembled WGS sequence"/>
</dbReference>
<evidence type="ECO:0000259" key="9">
    <source>
        <dbReference type="Pfam" id="PF01743"/>
    </source>
</evidence>
<evidence type="ECO:0000256" key="5">
    <source>
        <dbReference type="ARBA" id="ARBA00022723"/>
    </source>
</evidence>
<name>A0A2M8L650_9BACT</name>
<comment type="similarity">
    <text evidence="8">Belongs to the tRNA nucleotidyltransferase/poly(A) polymerase family.</text>
</comment>
<feature type="domain" description="tRNA nucleotidyltransferase/poly(A) polymerase RNA and SrmB- binding" evidence="10">
    <location>
        <begin position="190"/>
        <end position="250"/>
    </location>
</feature>
<keyword evidence="2 8" id="KW-0808">Transferase</keyword>
<dbReference type="SUPFAM" id="SSF81301">
    <property type="entry name" value="Nucleotidyltransferase"/>
    <property type="match status" value="1"/>
</dbReference>
<dbReference type="CDD" id="cd05398">
    <property type="entry name" value="NT_ClassII-CCAase"/>
    <property type="match status" value="1"/>
</dbReference>
<feature type="domain" description="Poly A polymerase head" evidence="9">
    <location>
        <begin position="23"/>
        <end position="163"/>
    </location>
</feature>
<evidence type="ECO:0000256" key="2">
    <source>
        <dbReference type="ARBA" id="ARBA00022679"/>
    </source>
</evidence>
<evidence type="ECO:0000256" key="4">
    <source>
        <dbReference type="ARBA" id="ARBA00022695"/>
    </source>
</evidence>
<evidence type="ECO:0000259" key="10">
    <source>
        <dbReference type="Pfam" id="PF12627"/>
    </source>
</evidence>
<dbReference type="GO" id="GO:0000166">
    <property type="term" value="F:nucleotide binding"/>
    <property type="evidence" value="ECO:0007669"/>
    <property type="project" value="UniProtKB-KW"/>
</dbReference>
<dbReference type="AlphaFoldDB" id="A0A2M8L650"/>
<protein>
    <recommendedName>
        <fullName evidence="13">Poly A polymerase head domain-containing protein</fullName>
    </recommendedName>
</protein>
<feature type="non-terminal residue" evidence="11">
    <location>
        <position position="265"/>
    </location>
</feature>
<keyword evidence="8" id="KW-0694">RNA-binding</keyword>
<keyword evidence="6" id="KW-0547">Nucleotide-binding</keyword>